<dbReference type="Pfam" id="PF01381">
    <property type="entry name" value="HTH_3"/>
    <property type="match status" value="1"/>
</dbReference>
<organism evidence="3 4">
    <name type="scientific">Blautia luti DSM 14534 = JCM 17040</name>
    <dbReference type="NCBI Taxonomy" id="649762"/>
    <lineage>
        <taxon>Bacteria</taxon>
        <taxon>Bacillati</taxon>
        <taxon>Bacillota</taxon>
        <taxon>Clostridia</taxon>
        <taxon>Lachnospirales</taxon>
        <taxon>Lachnospiraceae</taxon>
        <taxon>Blautia</taxon>
    </lineage>
</organism>
<dbReference type="PANTHER" id="PTHR46558:SF4">
    <property type="entry name" value="DNA-BIDING PHAGE PROTEIN"/>
    <property type="match status" value="1"/>
</dbReference>
<evidence type="ECO:0000313" key="3">
    <source>
        <dbReference type="EMBL" id="MTD60698.1"/>
    </source>
</evidence>
<sequence>MVSASDLFSCVSVLFYYLQKRKEVSGVIDVHSEEYILGQNIKKYRALKKWTQSKLSEAVDIDRAEISKYESGQNGEMGFKMLKRFAKALDVSTEQLLDEEDEPPEKNEQHIEKYERLNSENQKMIDKMMDALFLQQSMAS</sequence>
<dbReference type="Proteomes" id="UP000437824">
    <property type="component" value="Unassembled WGS sequence"/>
</dbReference>
<proteinExistence type="predicted"/>
<dbReference type="PROSITE" id="PS50943">
    <property type="entry name" value="HTH_CROC1"/>
    <property type="match status" value="1"/>
</dbReference>
<dbReference type="SUPFAM" id="SSF47413">
    <property type="entry name" value="lambda repressor-like DNA-binding domains"/>
    <property type="match status" value="1"/>
</dbReference>
<dbReference type="SMART" id="SM00530">
    <property type="entry name" value="HTH_XRE"/>
    <property type="match status" value="1"/>
</dbReference>
<dbReference type="AlphaFoldDB" id="A0A844GJA0"/>
<dbReference type="Gene3D" id="1.10.260.40">
    <property type="entry name" value="lambda repressor-like DNA-binding domains"/>
    <property type="match status" value="1"/>
</dbReference>
<feature type="domain" description="HTH cro/C1-type" evidence="2">
    <location>
        <begin position="41"/>
        <end position="96"/>
    </location>
</feature>
<keyword evidence="1" id="KW-0238">DNA-binding</keyword>
<comment type="caution">
    <text evidence="3">The sequence shown here is derived from an EMBL/GenBank/DDBJ whole genome shotgun (WGS) entry which is preliminary data.</text>
</comment>
<dbReference type="InterPro" id="IPR001387">
    <property type="entry name" value="Cro/C1-type_HTH"/>
</dbReference>
<evidence type="ECO:0000259" key="2">
    <source>
        <dbReference type="PROSITE" id="PS50943"/>
    </source>
</evidence>
<evidence type="ECO:0000256" key="1">
    <source>
        <dbReference type="ARBA" id="ARBA00023125"/>
    </source>
</evidence>
<dbReference type="GO" id="GO:0003677">
    <property type="term" value="F:DNA binding"/>
    <property type="evidence" value="ECO:0007669"/>
    <property type="project" value="UniProtKB-KW"/>
</dbReference>
<dbReference type="PANTHER" id="PTHR46558">
    <property type="entry name" value="TRACRIPTIONAL REGULATORY PROTEIN-RELATED-RELATED"/>
    <property type="match status" value="1"/>
</dbReference>
<dbReference type="EMBL" id="WMBC01000003">
    <property type="protein sequence ID" value="MTD60698.1"/>
    <property type="molecule type" value="Genomic_DNA"/>
</dbReference>
<accession>A0A844GJA0</accession>
<dbReference type="CDD" id="cd00093">
    <property type="entry name" value="HTH_XRE"/>
    <property type="match status" value="1"/>
</dbReference>
<evidence type="ECO:0000313" key="4">
    <source>
        <dbReference type="Proteomes" id="UP000437824"/>
    </source>
</evidence>
<reference evidence="3 4" key="1">
    <citation type="submission" date="2019-11" db="EMBL/GenBank/DDBJ databases">
        <title>Draft genome sequence of Blautia luti DSM 14534T, isolated from human stool.</title>
        <authorList>
            <person name="Ortiz R."/>
            <person name="Melis-Arcos F."/>
            <person name="Covarrubias P."/>
            <person name="Cardenas J.P."/>
            <person name="Perez-Donoso J."/>
            <person name="Almonacid D."/>
        </authorList>
    </citation>
    <scope>NUCLEOTIDE SEQUENCE [LARGE SCALE GENOMIC DNA]</scope>
    <source>
        <strain evidence="3 4">DSM 14534</strain>
    </source>
</reference>
<gene>
    <name evidence="3" type="ORF">GKZ57_05330</name>
</gene>
<protein>
    <submittedName>
        <fullName evidence="3">Helix-turn-helix domain-containing protein</fullName>
    </submittedName>
</protein>
<name>A0A844GJA0_9FIRM</name>
<dbReference type="InterPro" id="IPR010982">
    <property type="entry name" value="Lambda_DNA-bd_dom_sf"/>
</dbReference>